<evidence type="ECO:0000256" key="1">
    <source>
        <dbReference type="ARBA" id="ARBA00004123"/>
    </source>
</evidence>
<dbReference type="PANTHER" id="PTHR12466">
    <property type="entry name" value="CDC73 DOMAIN PROTEIN"/>
    <property type="match status" value="1"/>
</dbReference>
<dbReference type="Pfam" id="PF05179">
    <property type="entry name" value="CDC73_C"/>
    <property type="match status" value="1"/>
</dbReference>
<gene>
    <name evidence="7" type="primary">CDC73</name>
    <name evidence="7" type="ORF">C6P40_002368</name>
</gene>
<dbReference type="InterPro" id="IPR031336">
    <property type="entry name" value="CDC73_C"/>
</dbReference>
<dbReference type="Proteomes" id="UP000697127">
    <property type="component" value="Unassembled WGS sequence"/>
</dbReference>
<sequence length="481" mass="54423">MANQDIKLDNTEFSNSTNITINKTFNFKFDENSGFKNSKGKEEYNVKSVYFCWINKDDNTTDYIEKCNNFNINIISFLERNDLNSFIKGDITTCDNLVDSSEGLIINDDSNEKGKSESINDLKNVKEKPIPASSSSSSSAAAAAASKSTTKPIDSKGKNNSQSNYQSSSSSTTQVKEKKHVLSESEKIDYKESKRRKLESDPLLKCISIHEIELIDHDKALRGTQKSNDFSNLIRECEYKIVRPLKSTTKVVKSTSTTNSSTKIPSKSGLSKVSTKLPHSSSSSSSSLLTSSSILNDSSQSLATILHKRDPIIILSPSAISMLTMNNVKSFLENGKFIDVHNKEVSENTNTNTNTTTTNSNSNMIQIVRQSKKFNRKIKFVVVNNVEKFFIKPEYWDRVVAVFTTGQEWQFKNYKINKPNLLFQKVKGFYINYNGDSIPLNIKNWNVQIISLDRNQRFKDRQISELLWESIERFMASKGFK</sequence>
<dbReference type="GO" id="GO:0000993">
    <property type="term" value="F:RNA polymerase II complex binding"/>
    <property type="evidence" value="ECO:0007669"/>
    <property type="project" value="TreeGrafter"/>
</dbReference>
<evidence type="ECO:0000313" key="7">
    <source>
        <dbReference type="EMBL" id="KAG0687426.1"/>
    </source>
</evidence>
<keyword evidence="3" id="KW-0804">Transcription</keyword>
<keyword evidence="8" id="KW-1185">Reference proteome</keyword>
<evidence type="ECO:0000313" key="8">
    <source>
        <dbReference type="Proteomes" id="UP000697127"/>
    </source>
</evidence>
<organism evidence="7 8">
    <name type="scientific">Pichia californica</name>
    <dbReference type="NCBI Taxonomy" id="460514"/>
    <lineage>
        <taxon>Eukaryota</taxon>
        <taxon>Fungi</taxon>
        <taxon>Dikarya</taxon>
        <taxon>Ascomycota</taxon>
        <taxon>Saccharomycotina</taxon>
        <taxon>Pichiomycetes</taxon>
        <taxon>Pichiales</taxon>
        <taxon>Pichiaceae</taxon>
        <taxon>Pichia</taxon>
    </lineage>
</organism>
<dbReference type="GO" id="GO:0032968">
    <property type="term" value="P:positive regulation of transcription elongation by RNA polymerase II"/>
    <property type="evidence" value="ECO:0007669"/>
    <property type="project" value="TreeGrafter"/>
</dbReference>
<comment type="caution">
    <text evidence="7">The sequence shown here is derived from an EMBL/GenBank/DDBJ whole genome shotgun (WGS) entry which is preliminary data.</text>
</comment>
<keyword evidence="4" id="KW-0539">Nucleus</keyword>
<dbReference type="GO" id="GO:0006368">
    <property type="term" value="P:transcription elongation by RNA polymerase II"/>
    <property type="evidence" value="ECO:0007669"/>
    <property type="project" value="InterPro"/>
</dbReference>
<proteinExistence type="inferred from homology"/>
<dbReference type="AlphaFoldDB" id="A0A9P6WHU4"/>
<feature type="region of interest" description="Disordered" evidence="5">
    <location>
        <begin position="105"/>
        <end position="183"/>
    </location>
</feature>
<dbReference type="EMBL" id="PUHW01000263">
    <property type="protein sequence ID" value="KAG0687426.1"/>
    <property type="molecule type" value="Genomic_DNA"/>
</dbReference>
<comment type="similarity">
    <text evidence="2">Belongs to the CDC73 family.</text>
</comment>
<dbReference type="GO" id="GO:0016593">
    <property type="term" value="C:Cdc73/Paf1 complex"/>
    <property type="evidence" value="ECO:0007669"/>
    <property type="project" value="InterPro"/>
</dbReference>
<feature type="compositionally biased region" description="Low complexity" evidence="5">
    <location>
        <begin position="132"/>
        <end position="146"/>
    </location>
</feature>
<dbReference type="InterPro" id="IPR038103">
    <property type="entry name" value="CDC73_C_sf"/>
</dbReference>
<evidence type="ECO:0000256" key="5">
    <source>
        <dbReference type="SAM" id="MobiDB-lite"/>
    </source>
</evidence>
<evidence type="ECO:0000259" key="6">
    <source>
        <dbReference type="Pfam" id="PF05179"/>
    </source>
</evidence>
<comment type="subcellular location">
    <subcellularLocation>
        <location evidence="1">Nucleus</location>
    </subcellularLocation>
</comment>
<accession>A0A9P6WHU4</accession>
<dbReference type="InterPro" id="IPR007852">
    <property type="entry name" value="Cdc73/Parafibromin"/>
</dbReference>
<reference evidence="7" key="1">
    <citation type="submission" date="2020-11" db="EMBL/GenBank/DDBJ databases">
        <title>Kefir isolates.</title>
        <authorList>
            <person name="Marcisauskas S."/>
            <person name="Kim Y."/>
            <person name="Blasche S."/>
        </authorList>
    </citation>
    <scope>NUCLEOTIDE SEQUENCE</scope>
    <source>
        <strain evidence="7">Olga-1</strain>
    </source>
</reference>
<evidence type="ECO:0000256" key="2">
    <source>
        <dbReference type="ARBA" id="ARBA00010427"/>
    </source>
</evidence>
<evidence type="ECO:0000256" key="4">
    <source>
        <dbReference type="ARBA" id="ARBA00023242"/>
    </source>
</evidence>
<dbReference type="Gene3D" id="3.40.50.11990">
    <property type="entry name" value="RNA polymerase II accessory factor, Cdc73 C-terminal domain"/>
    <property type="match status" value="1"/>
</dbReference>
<protein>
    <submittedName>
        <fullName evidence="7">Accessory factor associated with RNA polymerase II</fullName>
    </submittedName>
</protein>
<feature type="compositionally biased region" description="Basic and acidic residues" evidence="5">
    <location>
        <begin position="110"/>
        <end position="129"/>
    </location>
</feature>
<evidence type="ECO:0000256" key="3">
    <source>
        <dbReference type="ARBA" id="ARBA00023163"/>
    </source>
</evidence>
<name>A0A9P6WHU4_9ASCO</name>
<feature type="domain" description="Cell division control protein 73 C-terminal" evidence="6">
    <location>
        <begin position="308"/>
        <end position="474"/>
    </location>
</feature>
<feature type="region of interest" description="Disordered" evidence="5">
    <location>
        <begin position="250"/>
        <end position="290"/>
    </location>
</feature>
<feature type="compositionally biased region" description="Low complexity" evidence="5">
    <location>
        <begin position="159"/>
        <end position="174"/>
    </location>
</feature>
<dbReference type="PANTHER" id="PTHR12466:SF8">
    <property type="entry name" value="PARAFIBROMIN"/>
    <property type="match status" value="1"/>
</dbReference>